<dbReference type="PANTHER" id="PTHR43757">
    <property type="entry name" value="AMINOMETHYLTRANSFERASE"/>
    <property type="match status" value="1"/>
</dbReference>
<dbReference type="SUPFAM" id="SSF103025">
    <property type="entry name" value="Folate-binding domain"/>
    <property type="match status" value="1"/>
</dbReference>
<dbReference type="InterPro" id="IPR028896">
    <property type="entry name" value="GcvT/YgfZ/DmdA"/>
</dbReference>
<dbReference type="AlphaFoldDB" id="A0A0F9F8T7"/>
<proteinExistence type="predicted"/>
<reference evidence="2" key="1">
    <citation type="journal article" date="2015" name="Nature">
        <title>Complex archaea that bridge the gap between prokaryotes and eukaryotes.</title>
        <authorList>
            <person name="Spang A."/>
            <person name="Saw J.H."/>
            <person name="Jorgensen S.L."/>
            <person name="Zaremba-Niedzwiedzka K."/>
            <person name="Martijn J."/>
            <person name="Lind A.E."/>
            <person name="van Eijk R."/>
            <person name="Schleper C."/>
            <person name="Guy L."/>
            <person name="Ettema T.J."/>
        </authorList>
    </citation>
    <scope>NUCLEOTIDE SEQUENCE</scope>
</reference>
<dbReference type="EMBL" id="LAZR01024509">
    <property type="protein sequence ID" value="KKL74901.1"/>
    <property type="molecule type" value="Genomic_DNA"/>
</dbReference>
<dbReference type="InterPro" id="IPR027266">
    <property type="entry name" value="TrmE/GcvT-like"/>
</dbReference>
<dbReference type="Gene3D" id="3.30.1360.120">
    <property type="entry name" value="Probable tRNA modification gtpase trme, domain 1"/>
    <property type="match status" value="1"/>
</dbReference>
<evidence type="ECO:0000313" key="2">
    <source>
        <dbReference type="EMBL" id="KKL74901.1"/>
    </source>
</evidence>
<evidence type="ECO:0000259" key="1">
    <source>
        <dbReference type="Pfam" id="PF01571"/>
    </source>
</evidence>
<feature type="non-terminal residue" evidence="2">
    <location>
        <position position="163"/>
    </location>
</feature>
<name>A0A0F9F8T7_9ZZZZ</name>
<sequence length="163" mass="18209">MSKLQRTFLYDRHVGLGAKMVEFGGWEMPVQYPTGIVAEHLATRRTAGVFDVSHMGRFVIRGAGAVGFLQHVLTNNAEALDVGMSQYTMVPNEAGGAVDDAYLYRFVEDEYLLVVNASNRQGDWEHFQAHRARFGDVELLDRTGEIVMLSLQGPASRDILMQM</sequence>
<dbReference type="InterPro" id="IPR006222">
    <property type="entry name" value="GCVT_N"/>
</dbReference>
<comment type="caution">
    <text evidence="2">The sequence shown here is derived from an EMBL/GenBank/DDBJ whole genome shotgun (WGS) entry which is preliminary data.</text>
</comment>
<dbReference type="PANTHER" id="PTHR43757:SF2">
    <property type="entry name" value="AMINOMETHYLTRANSFERASE, MITOCHONDRIAL"/>
    <property type="match status" value="1"/>
</dbReference>
<organism evidence="2">
    <name type="scientific">marine sediment metagenome</name>
    <dbReference type="NCBI Taxonomy" id="412755"/>
    <lineage>
        <taxon>unclassified sequences</taxon>
        <taxon>metagenomes</taxon>
        <taxon>ecological metagenomes</taxon>
    </lineage>
</organism>
<gene>
    <name evidence="2" type="ORF">LCGC14_2060240</name>
</gene>
<dbReference type="Pfam" id="PF01571">
    <property type="entry name" value="GCV_T"/>
    <property type="match status" value="1"/>
</dbReference>
<protein>
    <recommendedName>
        <fullName evidence="1">GCVT N-terminal domain-containing protein</fullName>
    </recommendedName>
</protein>
<feature type="domain" description="GCVT N-terminal" evidence="1">
    <location>
        <begin position="9"/>
        <end position="162"/>
    </location>
</feature>
<accession>A0A0F9F8T7</accession>